<dbReference type="CDD" id="cd06225">
    <property type="entry name" value="HAMP"/>
    <property type="match status" value="1"/>
</dbReference>
<evidence type="ECO:0000256" key="9">
    <source>
        <dbReference type="SAM" id="Phobius"/>
    </source>
</evidence>
<keyword evidence="3" id="KW-0145">Chemotaxis</keyword>
<dbReference type="EMBL" id="AAEW02000003">
    <property type="protein sequence ID" value="EAT16855.1"/>
    <property type="molecule type" value="Genomic_DNA"/>
</dbReference>
<dbReference type="Proteomes" id="UP000005695">
    <property type="component" value="Unassembled WGS sequence"/>
</dbReference>
<dbReference type="CDD" id="cd12914">
    <property type="entry name" value="PDC1_DGC_like"/>
    <property type="match status" value="1"/>
</dbReference>
<evidence type="ECO:0000256" key="6">
    <source>
        <dbReference type="ARBA" id="ARBA00023136"/>
    </source>
</evidence>
<evidence type="ECO:0000256" key="7">
    <source>
        <dbReference type="ARBA" id="ARBA00029447"/>
    </source>
</evidence>
<dbReference type="FunFam" id="1.10.287.950:FF:000001">
    <property type="entry name" value="Methyl-accepting chemotaxis sensory transducer"/>
    <property type="match status" value="1"/>
</dbReference>
<dbReference type="PROSITE" id="PS50111">
    <property type="entry name" value="CHEMOTAXIS_TRANSDUC_2"/>
    <property type="match status" value="1"/>
</dbReference>
<dbReference type="Gene3D" id="6.10.340.10">
    <property type="match status" value="1"/>
</dbReference>
<evidence type="ECO:0000256" key="5">
    <source>
        <dbReference type="ARBA" id="ARBA00022989"/>
    </source>
</evidence>
<feature type="domain" description="HAMP" evidence="11">
    <location>
        <begin position="306"/>
        <end position="358"/>
    </location>
</feature>
<dbReference type="CDD" id="cd12912">
    <property type="entry name" value="PDC2_MCP_like"/>
    <property type="match status" value="1"/>
</dbReference>
<keyword evidence="13" id="KW-1185">Reference proteome</keyword>
<evidence type="ECO:0000256" key="1">
    <source>
        <dbReference type="ARBA" id="ARBA00004651"/>
    </source>
</evidence>
<dbReference type="PROSITE" id="PS50885">
    <property type="entry name" value="HAMP"/>
    <property type="match status" value="1"/>
</dbReference>
<evidence type="ECO:0000313" key="12">
    <source>
        <dbReference type="EMBL" id="EAT16855.1"/>
    </source>
</evidence>
<keyword evidence="2" id="KW-1003">Cell membrane</keyword>
<dbReference type="InterPro" id="IPR033479">
    <property type="entry name" value="dCache_1"/>
</dbReference>
<feature type="transmembrane region" description="Helical" evidence="9">
    <location>
        <begin position="287"/>
        <end position="309"/>
    </location>
</feature>
<feature type="transmembrane region" description="Helical" evidence="9">
    <location>
        <begin position="12"/>
        <end position="33"/>
    </location>
</feature>
<keyword evidence="6 9" id="KW-0472">Membrane</keyword>
<dbReference type="SUPFAM" id="SSF58104">
    <property type="entry name" value="Methyl-accepting chemotaxis protein (MCP) signaling domain"/>
    <property type="match status" value="1"/>
</dbReference>
<dbReference type="InterPro" id="IPR003660">
    <property type="entry name" value="HAMP_dom"/>
</dbReference>
<dbReference type="Pfam" id="PF02743">
    <property type="entry name" value="dCache_1"/>
    <property type="match status" value="1"/>
</dbReference>
<dbReference type="CDD" id="cd11386">
    <property type="entry name" value="MCP_signal"/>
    <property type="match status" value="1"/>
</dbReference>
<reference evidence="12" key="1">
    <citation type="submission" date="2006-05" db="EMBL/GenBank/DDBJ databases">
        <title>Annotation of the draft genome assembly of Desulfuromonas acetoxidans DSM 684.</title>
        <authorList>
            <consortium name="US DOE Joint Genome Institute (JGI-ORNL)"/>
            <person name="Larimer F."/>
            <person name="Land M."/>
            <person name="Hauser L."/>
        </authorList>
    </citation>
    <scope>NUCLEOTIDE SEQUENCE [LARGE SCALE GENOMIC DNA]</scope>
    <source>
        <strain evidence="12">DSM 684</strain>
    </source>
</reference>
<evidence type="ECO:0000256" key="4">
    <source>
        <dbReference type="ARBA" id="ARBA00022692"/>
    </source>
</evidence>
<accession>Q1K2M6</accession>
<gene>
    <name evidence="12" type="ORF">Dace_2107</name>
</gene>
<dbReference type="PANTHER" id="PTHR43531:SF11">
    <property type="entry name" value="METHYL-ACCEPTING CHEMOTAXIS PROTEIN 3"/>
    <property type="match status" value="1"/>
</dbReference>
<dbReference type="GO" id="GO:0007165">
    <property type="term" value="P:signal transduction"/>
    <property type="evidence" value="ECO:0007669"/>
    <property type="project" value="UniProtKB-KW"/>
</dbReference>
<dbReference type="InterPro" id="IPR051310">
    <property type="entry name" value="MCP_chemotaxis"/>
</dbReference>
<evidence type="ECO:0000259" key="11">
    <source>
        <dbReference type="PROSITE" id="PS50885"/>
    </source>
</evidence>
<keyword evidence="8" id="KW-0807">Transducer</keyword>
<keyword evidence="4 9" id="KW-0812">Transmembrane</keyword>
<name>Q1K2M6_DESA6</name>
<proteinExistence type="inferred from homology"/>
<dbReference type="SMART" id="SM00304">
    <property type="entry name" value="HAMP"/>
    <property type="match status" value="1"/>
</dbReference>
<evidence type="ECO:0000256" key="3">
    <source>
        <dbReference type="ARBA" id="ARBA00022500"/>
    </source>
</evidence>
<dbReference type="InterPro" id="IPR029151">
    <property type="entry name" value="Sensor-like_sf"/>
</dbReference>
<protein>
    <submittedName>
        <fullName evidence="12">Methyl-accepting chemotaxis sensory transducer</fullName>
    </submittedName>
</protein>
<dbReference type="InterPro" id="IPR004089">
    <property type="entry name" value="MCPsignal_dom"/>
</dbReference>
<dbReference type="Pfam" id="PF00672">
    <property type="entry name" value="HAMP"/>
    <property type="match status" value="1"/>
</dbReference>
<evidence type="ECO:0000313" key="13">
    <source>
        <dbReference type="Proteomes" id="UP000005695"/>
    </source>
</evidence>
<keyword evidence="5 9" id="KW-1133">Transmembrane helix</keyword>
<comment type="caution">
    <text evidence="12">The sequence shown here is derived from an EMBL/GenBank/DDBJ whole genome shotgun (WGS) entry which is preliminary data.</text>
</comment>
<dbReference type="SUPFAM" id="SSF103190">
    <property type="entry name" value="Sensory domain-like"/>
    <property type="match status" value="1"/>
</dbReference>
<dbReference type="GO" id="GO:0006935">
    <property type="term" value="P:chemotaxis"/>
    <property type="evidence" value="ECO:0007669"/>
    <property type="project" value="UniProtKB-KW"/>
</dbReference>
<dbReference type="GO" id="GO:0004888">
    <property type="term" value="F:transmembrane signaling receptor activity"/>
    <property type="evidence" value="ECO:0007669"/>
    <property type="project" value="TreeGrafter"/>
</dbReference>
<dbReference type="GO" id="GO:0005886">
    <property type="term" value="C:plasma membrane"/>
    <property type="evidence" value="ECO:0007669"/>
    <property type="project" value="UniProtKB-SubCell"/>
</dbReference>
<evidence type="ECO:0000256" key="2">
    <source>
        <dbReference type="ARBA" id="ARBA00022475"/>
    </source>
</evidence>
<reference evidence="12" key="2">
    <citation type="submission" date="2006-05" db="EMBL/GenBank/DDBJ databases">
        <title>Sequencing of the draft genome and assembly of Desulfuromonas acetoxidans DSM 684.</title>
        <authorList>
            <consortium name="US DOE Joint Genome Institute (JGI-PGF)"/>
            <person name="Copeland A."/>
            <person name="Lucas S."/>
            <person name="Lapidus A."/>
            <person name="Barry K."/>
            <person name="Detter J.C."/>
            <person name="Glavina del Rio T."/>
            <person name="Hammon N."/>
            <person name="Israni S."/>
            <person name="Dalin E."/>
            <person name="Tice H."/>
            <person name="Bruce D."/>
            <person name="Pitluck S."/>
            <person name="Richardson P."/>
        </authorList>
    </citation>
    <scope>NUCLEOTIDE SEQUENCE [LARGE SCALE GENOMIC DNA]</scope>
    <source>
        <strain evidence="12">DSM 684</strain>
    </source>
</reference>
<dbReference type="SMART" id="SM00283">
    <property type="entry name" value="MA"/>
    <property type="match status" value="1"/>
</dbReference>
<organism evidence="12 13">
    <name type="scientific">Desulfuromonas acetoxidans (strain DSM 684 / 11070)</name>
    <dbReference type="NCBI Taxonomy" id="281689"/>
    <lineage>
        <taxon>Bacteria</taxon>
        <taxon>Pseudomonadati</taxon>
        <taxon>Thermodesulfobacteriota</taxon>
        <taxon>Desulfuromonadia</taxon>
        <taxon>Desulfuromonadales</taxon>
        <taxon>Desulfuromonadaceae</taxon>
        <taxon>Desulfuromonas</taxon>
    </lineage>
</organism>
<evidence type="ECO:0000259" key="10">
    <source>
        <dbReference type="PROSITE" id="PS50111"/>
    </source>
</evidence>
<sequence length="662" mass="71260">MRWSHSLRNRLLFSITSVMIIGMLITATISYNYSKNAIRDAVGHNMTNTIQTCQKQIDSWVNDIETDLNSLTRNSLISLVLQNQAQPDKTNALLEKIKTDYPFYENLVILNNQGLVVAGSNPNVVGKLKLADRSYFREAMAGHASLSKPVASRDTGEPIFVVAVPIKNDQQAEGVLFAAVALSGFSKYFIDPLKIGEEGYAFVTDADGILIAHPDKKRILKVNTRDYQIGKEMMKSENMNQIVSYMLNGEEKILTFNIDPKTGWTVGVTASPEDIYASAYQVRNINIASTCVLALVVALVLFLLVAPIVSALNKGVTLAEAVQQGDTSLRIDVQRSDELGKLSKALNEMAESLGQRAEIIGKVAAGDLRVRVPLLSDRDTLGLAMEKMLANLDHALIETTIVSKQVAAGSNQISSAAQSLSQGGTESAASLEEITATVTQLSSQSNSNAEKAMRAKDLTSSAQNYAEQGHTQMEEMVQAMDKIQTSSQGISKIIKAIDEIAFQTNLLALNAAVEAARAGQHGKGFAVVAEEVRNLAARSAKAAQETADLIEGAVSLTASGAETAEHTSKELINIVTEISNVSGLVAEIAMASEEQANGIAQINVGLNQIDQATQQNMAMAEESAASAEELSSQSAQLQDTLKKFQLSEDGSLQIPEDRLLLQ</sequence>
<comment type="subcellular location">
    <subcellularLocation>
        <location evidence="1">Cell membrane</location>
        <topology evidence="1">Multi-pass membrane protein</topology>
    </subcellularLocation>
</comment>
<dbReference type="Pfam" id="PF00015">
    <property type="entry name" value="MCPsignal"/>
    <property type="match status" value="1"/>
</dbReference>
<comment type="similarity">
    <text evidence="7">Belongs to the methyl-accepting chemotaxis (MCP) protein family.</text>
</comment>
<dbReference type="AlphaFoldDB" id="Q1K2M6"/>
<dbReference type="PANTHER" id="PTHR43531">
    <property type="entry name" value="PROTEIN ICFG"/>
    <property type="match status" value="1"/>
</dbReference>
<feature type="domain" description="Methyl-accepting transducer" evidence="10">
    <location>
        <begin position="402"/>
        <end position="631"/>
    </location>
</feature>
<dbReference type="Gene3D" id="1.10.287.950">
    <property type="entry name" value="Methyl-accepting chemotaxis protein"/>
    <property type="match status" value="1"/>
</dbReference>
<dbReference type="Gene3D" id="3.30.450.20">
    <property type="entry name" value="PAS domain"/>
    <property type="match status" value="1"/>
</dbReference>
<evidence type="ECO:0000256" key="8">
    <source>
        <dbReference type="PROSITE-ProRule" id="PRU00284"/>
    </source>
</evidence>